<comment type="subcellular location">
    <subcellularLocation>
        <location evidence="1 8">Cell outer membrane</location>
        <topology evidence="1 8">Multi-pass membrane protein</topology>
    </subcellularLocation>
</comment>
<keyword evidence="2 8" id="KW-0813">Transport</keyword>
<evidence type="ECO:0000256" key="4">
    <source>
        <dbReference type="ARBA" id="ARBA00022692"/>
    </source>
</evidence>
<evidence type="ECO:0000313" key="13">
    <source>
        <dbReference type="EMBL" id="NMH61526.1"/>
    </source>
</evidence>
<evidence type="ECO:0000256" key="3">
    <source>
        <dbReference type="ARBA" id="ARBA00022452"/>
    </source>
</evidence>
<evidence type="ECO:0000256" key="9">
    <source>
        <dbReference type="RuleBase" id="RU003357"/>
    </source>
</evidence>
<dbReference type="InterPro" id="IPR012910">
    <property type="entry name" value="Plug_dom"/>
</dbReference>
<dbReference type="SUPFAM" id="SSF56935">
    <property type="entry name" value="Porins"/>
    <property type="match status" value="1"/>
</dbReference>
<feature type="domain" description="TonB-dependent receptor plug" evidence="12">
    <location>
        <begin position="48"/>
        <end position="157"/>
    </location>
</feature>
<feature type="chain" id="PRO_5047386591" evidence="10">
    <location>
        <begin position="30"/>
        <end position="741"/>
    </location>
</feature>
<keyword evidence="6 8" id="KW-0472">Membrane</keyword>
<evidence type="ECO:0000256" key="2">
    <source>
        <dbReference type="ARBA" id="ARBA00022448"/>
    </source>
</evidence>
<comment type="caution">
    <text evidence="13">The sequence shown here is derived from an EMBL/GenBank/DDBJ whole genome shotgun (WGS) entry which is preliminary data.</text>
</comment>
<keyword evidence="4 8" id="KW-0812">Transmembrane</keyword>
<evidence type="ECO:0000256" key="7">
    <source>
        <dbReference type="ARBA" id="ARBA00023237"/>
    </source>
</evidence>
<dbReference type="Proteomes" id="UP000709336">
    <property type="component" value="Unassembled WGS sequence"/>
</dbReference>
<evidence type="ECO:0000313" key="14">
    <source>
        <dbReference type="Proteomes" id="UP000709336"/>
    </source>
</evidence>
<dbReference type="Pfam" id="PF07715">
    <property type="entry name" value="Plug"/>
    <property type="match status" value="1"/>
</dbReference>
<organism evidence="13 14">
    <name type="scientific">Alteromonas ponticola</name>
    <dbReference type="NCBI Taxonomy" id="2720613"/>
    <lineage>
        <taxon>Bacteria</taxon>
        <taxon>Pseudomonadati</taxon>
        <taxon>Pseudomonadota</taxon>
        <taxon>Gammaproteobacteria</taxon>
        <taxon>Alteromonadales</taxon>
        <taxon>Alteromonadaceae</taxon>
        <taxon>Alteromonas/Salinimonas group</taxon>
        <taxon>Alteromonas</taxon>
    </lineage>
</organism>
<evidence type="ECO:0000256" key="6">
    <source>
        <dbReference type="ARBA" id="ARBA00023136"/>
    </source>
</evidence>
<proteinExistence type="inferred from homology"/>
<dbReference type="InterPro" id="IPR000531">
    <property type="entry name" value="Beta-barrel_TonB"/>
</dbReference>
<accession>A0ABX1R6H7</accession>
<dbReference type="Gene3D" id="2.170.130.10">
    <property type="entry name" value="TonB-dependent receptor, plug domain"/>
    <property type="match status" value="1"/>
</dbReference>
<feature type="signal peptide" evidence="10">
    <location>
        <begin position="1"/>
        <end position="29"/>
    </location>
</feature>
<dbReference type="InterPro" id="IPR037066">
    <property type="entry name" value="Plug_dom_sf"/>
</dbReference>
<evidence type="ECO:0000256" key="5">
    <source>
        <dbReference type="ARBA" id="ARBA00023077"/>
    </source>
</evidence>
<evidence type="ECO:0000259" key="12">
    <source>
        <dbReference type="Pfam" id="PF07715"/>
    </source>
</evidence>
<dbReference type="InterPro" id="IPR039426">
    <property type="entry name" value="TonB-dep_rcpt-like"/>
</dbReference>
<dbReference type="Gene3D" id="2.40.170.20">
    <property type="entry name" value="TonB-dependent receptor, beta-barrel domain"/>
    <property type="match status" value="1"/>
</dbReference>
<dbReference type="Pfam" id="PF00593">
    <property type="entry name" value="TonB_dep_Rec_b-barrel"/>
    <property type="match status" value="1"/>
</dbReference>
<keyword evidence="10" id="KW-0732">Signal</keyword>
<dbReference type="EMBL" id="JAATNW010000010">
    <property type="protein sequence ID" value="NMH61526.1"/>
    <property type="molecule type" value="Genomic_DNA"/>
</dbReference>
<evidence type="ECO:0000256" key="10">
    <source>
        <dbReference type="SAM" id="SignalP"/>
    </source>
</evidence>
<dbReference type="PROSITE" id="PS52016">
    <property type="entry name" value="TONB_DEPENDENT_REC_3"/>
    <property type="match status" value="1"/>
</dbReference>
<dbReference type="PANTHER" id="PTHR30442">
    <property type="entry name" value="IRON III DICITRATE TRANSPORT PROTEIN FECA"/>
    <property type="match status" value="1"/>
</dbReference>
<keyword evidence="14" id="KW-1185">Reference proteome</keyword>
<evidence type="ECO:0000256" key="1">
    <source>
        <dbReference type="ARBA" id="ARBA00004571"/>
    </source>
</evidence>
<comment type="similarity">
    <text evidence="8 9">Belongs to the TonB-dependent receptor family.</text>
</comment>
<evidence type="ECO:0000256" key="8">
    <source>
        <dbReference type="PROSITE-ProRule" id="PRU01360"/>
    </source>
</evidence>
<evidence type="ECO:0000259" key="11">
    <source>
        <dbReference type="Pfam" id="PF00593"/>
    </source>
</evidence>
<dbReference type="PANTHER" id="PTHR30442:SF0">
    <property type="entry name" value="FE(3+) DICITRATE TRANSPORT PROTEIN FECA"/>
    <property type="match status" value="1"/>
</dbReference>
<feature type="domain" description="TonB-dependent receptor-like beta-barrel" evidence="11">
    <location>
        <begin position="232"/>
        <end position="711"/>
    </location>
</feature>
<protein>
    <submittedName>
        <fullName evidence="13">TonB-dependent receptor</fullName>
    </submittedName>
</protein>
<gene>
    <name evidence="13" type="ORF">HCJ96_15960</name>
</gene>
<name>A0ABX1R6H7_9ALTE</name>
<sequence length="741" mass="82523">MIRLNIIMNKYTHSFFTVAVSLTSFLSYADDVSSVEHISIIGNQQQLDTAAGSVTLIDNAELEKMEFDDIAQVLATVPGVNIRQEDGFGLRPNIGFRGVTPERSKKINIMEDGVLIGPAPYSAPAAYYFPMISRMTAVEVTKGPSMIKYGPNTVAGALNLVTRQVPTKQALGLDVAAGSDGYYKGHAFYGNSIDKLGFLIEALTLSSDGFKELENGADTGFDKQDFLAKVRYDLSTDHFDQFVEIKAGYGEENSNETYLGLTDADFTADPYQRYAASQLDNMEWQHNQFQLTHYLAGSTFDLTTRLYRNNFERAWFKLNGFGSSLGGQIPTLLELLTHPETEENQRYYDVLRGTTDSTVREKLVLGNNDREFYSQGIAIDGTMDITLLGLNHQLSAGVRWHEDEIQRNHTETSFLMQNGRLTNAGEDTVATTTNTERTKATSVYIADTISFNKLTLSAGIRGELIDGYYQNRTPGFEQDYQNKTTRIWLPGANAYYAINDSQGIFGGVHQGFVPTSPIQAASVDVEKSVNYELGWRHVERWQRAELVGFFNDYSNLIESCSQSAGCDTDLTFVAGNVDVYGLEGSYQETLFLDNGWQIPLSVTYTHTQSEFKESFYSAFEQWGFVDAGNPVPYLAENMLSLSAGVKASLFDITLIVSYADSMPESAQQMLTGSSDDSALAGKETDSSINVDLSAGYNFNRNSRIYFKVDNLLEEQDIVSRRPYGARPNKARQFQLGYKYSF</sequence>
<keyword evidence="7 8" id="KW-0998">Cell outer membrane</keyword>
<dbReference type="InterPro" id="IPR036942">
    <property type="entry name" value="Beta-barrel_TonB_sf"/>
</dbReference>
<keyword evidence="5 9" id="KW-0798">TonB box</keyword>
<reference evidence="13 14" key="1">
    <citation type="submission" date="2020-03" db="EMBL/GenBank/DDBJ databases">
        <title>Alteromonas ponticola sp. nov., isolated from seawater.</title>
        <authorList>
            <person name="Yoon J.-H."/>
            <person name="Kim Y.-O."/>
        </authorList>
    </citation>
    <scope>NUCLEOTIDE SEQUENCE [LARGE SCALE GENOMIC DNA]</scope>
    <source>
        <strain evidence="13 14">MYP5</strain>
    </source>
</reference>
<keyword evidence="3 8" id="KW-1134">Transmembrane beta strand</keyword>
<keyword evidence="13" id="KW-0675">Receptor</keyword>